<dbReference type="GO" id="GO:0065002">
    <property type="term" value="P:intracellular protein transmembrane transport"/>
    <property type="evidence" value="ECO:0007669"/>
    <property type="project" value="UniProtKB-UniRule"/>
</dbReference>
<evidence type="ECO:0000256" key="1">
    <source>
        <dbReference type="ARBA" id="ARBA00004141"/>
    </source>
</evidence>
<keyword evidence="6 10" id="KW-1133">Transmembrane helix</keyword>
<dbReference type="InterPro" id="IPR030659">
    <property type="entry name" value="SecY_CS"/>
</dbReference>
<dbReference type="InterPro" id="IPR026593">
    <property type="entry name" value="SecY"/>
</dbReference>
<keyword evidence="7 10" id="KW-0811">Translocation</keyword>
<dbReference type="GO" id="GO:0006605">
    <property type="term" value="P:protein targeting"/>
    <property type="evidence" value="ECO:0007669"/>
    <property type="project" value="UniProtKB-UniRule"/>
</dbReference>
<dbReference type="PRINTS" id="PR00303">
    <property type="entry name" value="SECYTRNLCASE"/>
</dbReference>
<keyword evidence="3 10" id="KW-0813">Transport</keyword>
<dbReference type="GO" id="GO:0043952">
    <property type="term" value="P:protein transport by the Sec complex"/>
    <property type="evidence" value="ECO:0007669"/>
    <property type="project" value="UniProtKB-UniRule"/>
</dbReference>
<reference evidence="14 15" key="1">
    <citation type="journal article" date="2016" name="Nat. Commun.">
        <title>Thousands of microbial genomes shed light on interconnected biogeochemical processes in an aquifer system.</title>
        <authorList>
            <person name="Anantharaman K."/>
            <person name="Brown C.T."/>
            <person name="Hug L.A."/>
            <person name="Sharon I."/>
            <person name="Castelle C.J."/>
            <person name="Probst A.J."/>
            <person name="Thomas B.C."/>
            <person name="Singh A."/>
            <person name="Wilkins M.J."/>
            <person name="Karaoz U."/>
            <person name="Brodie E.L."/>
            <person name="Williams K.H."/>
            <person name="Hubbard S.S."/>
            <person name="Banfield J.F."/>
        </authorList>
    </citation>
    <scope>NUCLEOTIDE SEQUENCE [LARGE SCALE GENOMIC DNA]</scope>
</reference>
<feature type="transmembrane region" description="Helical" evidence="10">
    <location>
        <begin position="70"/>
        <end position="92"/>
    </location>
</feature>
<dbReference type="NCBIfam" id="TIGR00967">
    <property type="entry name" value="3a0501s007"/>
    <property type="match status" value="1"/>
</dbReference>
<feature type="transmembrane region" description="Helical" evidence="10">
    <location>
        <begin position="16"/>
        <end position="36"/>
    </location>
</feature>
<dbReference type="Pfam" id="PF00344">
    <property type="entry name" value="SecY"/>
    <property type="match status" value="1"/>
</dbReference>
<feature type="transmembrane region" description="Helical" evidence="10">
    <location>
        <begin position="374"/>
        <end position="392"/>
    </location>
</feature>
<feature type="transmembrane region" description="Helical" evidence="10">
    <location>
        <begin position="112"/>
        <end position="129"/>
    </location>
</feature>
<comment type="function">
    <text evidence="10 11">The central subunit of the protein translocation channel SecYEG. Consists of two halves formed by TMs 1-5 and 6-10. These two domains form a lateral gate at the front which open onto the bilayer between TMs 2 and 7, and are clamped together by SecE at the back. The channel is closed by both a pore ring composed of hydrophobic SecY resides and a short helix (helix 2A) on the extracellular side of the membrane which forms a plug. The plug probably moves laterally to allow the channel to open. The ring and the pore may move independently.</text>
</comment>
<dbReference type="AlphaFoldDB" id="A0A1F7V9F8"/>
<organism evidence="14 15">
    <name type="scientific">Candidatus Uhrbacteria bacterium RIFCSPLOWO2_02_FULL_48_12</name>
    <dbReference type="NCBI Taxonomy" id="1802407"/>
    <lineage>
        <taxon>Bacteria</taxon>
        <taxon>Candidatus Uhriibacteriota</taxon>
    </lineage>
</organism>
<dbReference type="SUPFAM" id="SSF103491">
    <property type="entry name" value="Preprotein translocase SecY subunit"/>
    <property type="match status" value="1"/>
</dbReference>
<dbReference type="PROSITE" id="PS00755">
    <property type="entry name" value="SECY_1"/>
    <property type="match status" value="1"/>
</dbReference>
<evidence type="ECO:0000256" key="5">
    <source>
        <dbReference type="ARBA" id="ARBA00022927"/>
    </source>
</evidence>
<dbReference type="FunFam" id="1.10.3370.10:FF:000001">
    <property type="entry name" value="Preprotein translocase subunit SecY"/>
    <property type="match status" value="1"/>
</dbReference>
<dbReference type="Proteomes" id="UP000178723">
    <property type="component" value="Unassembled WGS sequence"/>
</dbReference>
<comment type="subunit">
    <text evidence="10">Component of the Sec protein translocase complex. Heterotrimer consisting of SecY, SecE and SecG subunits. The heterotrimers can form oligomers, although 1 heterotrimer is thought to be able to translocate proteins. Interacts with the ribosome. Interacts with SecDF, and other proteins may be involved. Interacts with SecA.</text>
</comment>
<dbReference type="EMBL" id="MGEP01000039">
    <property type="protein sequence ID" value="OGL87156.1"/>
    <property type="molecule type" value="Genomic_DNA"/>
</dbReference>
<feature type="transmembrane region" description="Helical" evidence="10">
    <location>
        <begin position="398"/>
        <end position="419"/>
    </location>
</feature>
<feature type="transmembrane region" description="Helical" evidence="10">
    <location>
        <begin position="149"/>
        <end position="168"/>
    </location>
</feature>
<dbReference type="PROSITE" id="PS00756">
    <property type="entry name" value="SECY_2"/>
    <property type="match status" value="1"/>
</dbReference>
<accession>A0A1F7V9F8</accession>
<evidence type="ECO:0000256" key="12">
    <source>
        <dbReference type="RuleBase" id="RU003484"/>
    </source>
</evidence>
<evidence type="ECO:0000256" key="9">
    <source>
        <dbReference type="ARBA" id="ARBA00039733"/>
    </source>
</evidence>
<name>A0A1F7V9F8_9BACT</name>
<feature type="transmembrane region" description="Helical" evidence="10">
    <location>
        <begin position="276"/>
        <end position="309"/>
    </location>
</feature>
<keyword evidence="5 10" id="KW-0653">Protein transport</keyword>
<evidence type="ECO:0000256" key="13">
    <source>
        <dbReference type="RuleBase" id="RU004349"/>
    </source>
</evidence>
<evidence type="ECO:0000256" key="6">
    <source>
        <dbReference type="ARBA" id="ARBA00022989"/>
    </source>
</evidence>
<evidence type="ECO:0000256" key="2">
    <source>
        <dbReference type="ARBA" id="ARBA00005751"/>
    </source>
</evidence>
<evidence type="ECO:0000256" key="8">
    <source>
        <dbReference type="ARBA" id="ARBA00023136"/>
    </source>
</evidence>
<dbReference type="PANTHER" id="PTHR10906">
    <property type="entry name" value="SECY/SEC61-ALPHA FAMILY MEMBER"/>
    <property type="match status" value="1"/>
</dbReference>
<dbReference type="HAMAP" id="MF_01465">
    <property type="entry name" value="SecY"/>
    <property type="match status" value="1"/>
</dbReference>
<sequence>MIETLRRIWRTPDLRADILFVITMLVIFRILAHVPIPGVDQTNLRAFFESNQFLGLINIFSGGGMENFSIVALGVAPYITSSIIFQLLAMVVPKLEELAKEGEYGRAKINQYTRWLTVPLAMLQAVGLITLLRQSSAGLPILPHNLDTWTYATIVLTMAAGTILLMWIGELISERKIGNGISLLIFAGIVAGLPGTVQRTWLLLSGPNGGVDITQLVNLGVFAVIAVITIVGVVFITEAQRKVPVSYAKRVRGNRMYGGVDTYLPLRVNQAGVIPIIFAISVILFPPLVAQFFTGASTAWIAGVASWFIRIFQNQTFYAISYFVLVFIFTYFYTAVVFQPQQIAENLQKQGGFIPGIRPGVPTADYLNYTINRIIFAGALFLGVIAVLPLAVQRATGISTLAVGGTSLLIVVSVVIETIQQIQAQLVMRDYEEI</sequence>
<evidence type="ECO:0000313" key="15">
    <source>
        <dbReference type="Proteomes" id="UP000178723"/>
    </source>
</evidence>
<comment type="caution">
    <text evidence="14">The sequence shown here is derived from an EMBL/GenBank/DDBJ whole genome shotgun (WGS) entry which is preliminary data.</text>
</comment>
<gene>
    <name evidence="10" type="primary">secY</name>
    <name evidence="14" type="ORF">A3I40_03000</name>
</gene>
<dbReference type="InterPro" id="IPR002208">
    <property type="entry name" value="SecY/SEC61-alpha"/>
</dbReference>
<evidence type="ECO:0000313" key="14">
    <source>
        <dbReference type="EMBL" id="OGL87156.1"/>
    </source>
</evidence>
<dbReference type="InterPro" id="IPR023201">
    <property type="entry name" value="SecY_dom_sf"/>
</dbReference>
<comment type="similarity">
    <text evidence="2 10 13">Belongs to the SecY/SEC61-alpha family.</text>
</comment>
<dbReference type="PIRSF" id="PIRSF004557">
    <property type="entry name" value="SecY"/>
    <property type="match status" value="1"/>
</dbReference>
<evidence type="ECO:0000256" key="3">
    <source>
        <dbReference type="ARBA" id="ARBA00022448"/>
    </source>
</evidence>
<dbReference type="Gene3D" id="1.10.3370.10">
    <property type="entry name" value="SecY subunit domain"/>
    <property type="match status" value="1"/>
</dbReference>
<proteinExistence type="inferred from homology"/>
<comment type="subcellular location">
    <subcellularLocation>
        <location evidence="10">Cell membrane</location>
        <topology evidence="10">Multi-pass membrane protein</topology>
    </subcellularLocation>
    <subcellularLocation>
        <location evidence="1 12">Membrane</location>
        <topology evidence="1 12">Multi-pass membrane protein</topology>
    </subcellularLocation>
</comment>
<feature type="transmembrane region" description="Helical" evidence="10">
    <location>
        <begin position="217"/>
        <end position="236"/>
    </location>
</feature>
<keyword evidence="10" id="KW-1003">Cell membrane</keyword>
<keyword evidence="8 10" id="KW-0472">Membrane</keyword>
<evidence type="ECO:0000256" key="4">
    <source>
        <dbReference type="ARBA" id="ARBA00022692"/>
    </source>
</evidence>
<feature type="transmembrane region" description="Helical" evidence="10">
    <location>
        <begin position="315"/>
        <end position="338"/>
    </location>
</feature>
<keyword evidence="4 10" id="KW-0812">Transmembrane</keyword>
<feature type="transmembrane region" description="Helical" evidence="10">
    <location>
        <begin position="180"/>
        <end position="197"/>
    </location>
</feature>
<evidence type="ECO:0000256" key="10">
    <source>
        <dbReference type="HAMAP-Rule" id="MF_01465"/>
    </source>
</evidence>
<evidence type="ECO:0000256" key="11">
    <source>
        <dbReference type="RuleBase" id="RU000537"/>
    </source>
</evidence>
<dbReference type="STRING" id="1802407.A3I40_03000"/>
<protein>
    <recommendedName>
        <fullName evidence="9 10">Protein translocase subunit SecY</fullName>
    </recommendedName>
</protein>
<evidence type="ECO:0000256" key="7">
    <source>
        <dbReference type="ARBA" id="ARBA00023010"/>
    </source>
</evidence>
<dbReference type="GO" id="GO:0005886">
    <property type="term" value="C:plasma membrane"/>
    <property type="evidence" value="ECO:0007669"/>
    <property type="project" value="UniProtKB-SubCell"/>
</dbReference>